<dbReference type="InterPro" id="IPR001647">
    <property type="entry name" value="HTH_TetR"/>
</dbReference>
<dbReference type="SUPFAM" id="SSF46689">
    <property type="entry name" value="Homeodomain-like"/>
    <property type="match status" value="1"/>
</dbReference>
<dbReference type="EMBL" id="JAGFOA010000008">
    <property type="protein sequence ID" value="MBO3665008.1"/>
    <property type="molecule type" value="Genomic_DNA"/>
</dbReference>
<name>A0A939TP84_9MICO</name>
<reference evidence="6" key="1">
    <citation type="submission" date="2021-03" db="EMBL/GenBank/DDBJ databases">
        <title>Microbacterium sp. nov., a novel actinobacterium isolated from cow dung.</title>
        <authorList>
            <person name="Zhang L."/>
        </authorList>
    </citation>
    <scope>NUCLEOTIDE SEQUENCE</scope>
    <source>
        <strain evidence="6">NEAU-LLB</strain>
    </source>
</reference>
<evidence type="ECO:0000256" key="3">
    <source>
        <dbReference type="ARBA" id="ARBA00023163"/>
    </source>
</evidence>
<keyword evidence="3" id="KW-0804">Transcription</keyword>
<dbReference type="GO" id="GO:0003700">
    <property type="term" value="F:DNA-binding transcription factor activity"/>
    <property type="evidence" value="ECO:0007669"/>
    <property type="project" value="TreeGrafter"/>
</dbReference>
<dbReference type="RefSeq" id="WP_208505320.1">
    <property type="nucleotide sequence ID" value="NZ_JAGFOA010000008.1"/>
</dbReference>
<feature type="DNA-binding region" description="H-T-H motif" evidence="4">
    <location>
        <begin position="47"/>
        <end position="66"/>
    </location>
</feature>
<organism evidence="6 7">
    <name type="scientific">Microbacterium stercoris</name>
    <dbReference type="NCBI Taxonomy" id="2820289"/>
    <lineage>
        <taxon>Bacteria</taxon>
        <taxon>Bacillati</taxon>
        <taxon>Actinomycetota</taxon>
        <taxon>Actinomycetes</taxon>
        <taxon>Micrococcales</taxon>
        <taxon>Microbacteriaceae</taxon>
        <taxon>Microbacterium</taxon>
    </lineage>
</organism>
<evidence type="ECO:0000259" key="5">
    <source>
        <dbReference type="PROSITE" id="PS50977"/>
    </source>
</evidence>
<dbReference type="InterPro" id="IPR050109">
    <property type="entry name" value="HTH-type_TetR-like_transc_reg"/>
</dbReference>
<proteinExistence type="predicted"/>
<evidence type="ECO:0000313" key="7">
    <source>
        <dbReference type="Proteomes" id="UP000680132"/>
    </source>
</evidence>
<evidence type="ECO:0000256" key="4">
    <source>
        <dbReference type="PROSITE-ProRule" id="PRU00335"/>
    </source>
</evidence>
<dbReference type="GO" id="GO:0000976">
    <property type="term" value="F:transcription cis-regulatory region binding"/>
    <property type="evidence" value="ECO:0007669"/>
    <property type="project" value="TreeGrafter"/>
</dbReference>
<dbReference type="InterPro" id="IPR049445">
    <property type="entry name" value="TetR_SbtR-like_C"/>
</dbReference>
<dbReference type="Pfam" id="PF21597">
    <property type="entry name" value="TetR_C_43"/>
    <property type="match status" value="1"/>
</dbReference>
<dbReference type="PRINTS" id="PR00455">
    <property type="entry name" value="HTHTETR"/>
</dbReference>
<keyword evidence="1" id="KW-0805">Transcription regulation</keyword>
<gene>
    <name evidence="6" type="ORF">J5V96_16035</name>
</gene>
<dbReference type="InterPro" id="IPR036271">
    <property type="entry name" value="Tet_transcr_reg_TetR-rel_C_sf"/>
</dbReference>
<dbReference type="PROSITE" id="PS50977">
    <property type="entry name" value="HTH_TETR_2"/>
    <property type="match status" value="1"/>
</dbReference>
<dbReference type="Pfam" id="PF00440">
    <property type="entry name" value="TetR_N"/>
    <property type="match status" value="1"/>
</dbReference>
<evidence type="ECO:0000313" key="6">
    <source>
        <dbReference type="EMBL" id="MBO3665008.1"/>
    </source>
</evidence>
<dbReference type="PANTHER" id="PTHR30055">
    <property type="entry name" value="HTH-TYPE TRANSCRIPTIONAL REGULATOR RUTR"/>
    <property type="match status" value="1"/>
</dbReference>
<protein>
    <submittedName>
        <fullName evidence="6">Helix-turn-helix transcriptional regulator</fullName>
    </submittedName>
</protein>
<feature type="domain" description="HTH tetR-type" evidence="5">
    <location>
        <begin position="25"/>
        <end position="84"/>
    </location>
</feature>
<dbReference type="Proteomes" id="UP000680132">
    <property type="component" value="Unassembled WGS sequence"/>
</dbReference>
<dbReference type="Gene3D" id="1.10.357.10">
    <property type="entry name" value="Tetracycline Repressor, domain 2"/>
    <property type="match status" value="1"/>
</dbReference>
<accession>A0A939TP84</accession>
<keyword evidence="2 4" id="KW-0238">DNA-binding</keyword>
<dbReference type="AlphaFoldDB" id="A0A939TP84"/>
<sequence length="193" mass="20957">MSSTTTEATLPAWSGIQRPQRSDARRNFDALLAAARDAFAEHGTEASLEDIARRAGVGIGTLYRNFPTRTALIEAVYVAEVEKLVAAGTEAAKLEPWTGLTTWFDRFVDYVGTKKVLLESLNKESSVLVSCRGAMYGAGTPLLERAQQAGLVRRDVSIQDAVRLMSGIAGIAFDDTAQRERIIALALDGLRVR</sequence>
<keyword evidence="7" id="KW-1185">Reference proteome</keyword>
<evidence type="ECO:0000256" key="1">
    <source>
        <dbReference type="ARBA" id="ARBA00023015"/>
    </source>
</evidence>
<evidence type="ECO:0000256" key="2">
    <source>
        <dbReference type="ARBA" id="ARBA00023125"/>
    </source>
</evidence>
<dbReference type="PANTHER" id="PTHR30055:SF234">
    <property type="entry name" value="HTH-TYPE TRANSCRIPTIONAL REGULATOR BETI"/>
    <property type="match status" value="1"/>
</dbReference>
<dbReference type="SUPFAM" id="SSF48498">
    <property type="entry name" value="Tetracyclin repressor-like, C-terminal domain"/>
    <property type="match status" value="1"/>
</dbReference>
<comment type="caution">
    <text evidence="6">The sequence shown here is derived from an EMBL/GenBank/DDBJ whole genome shotgun (WGS) entry which is preliminary data.</text>
</comment>
<dbReference type="InterPro" id="IPR009057">
    <property type="entry name" value="Homeodomain-like_sf"/>
</dbReference>